<dbReference type="EMBL" id="JAWQEG010005287">
    <property type="protein sequence ID" value="KAK3858522.1"/>
    <property type="molecule type" value="Genomic_DNA"/>
</dbReference>
<sequence>MIERRRCEDSVLFYASTLDGKILTYSPFPSLSSSSIPSLHPHRSHLPPSYHSTPSLSSSSIPSLNPHHFPPPPAPITPSPPLSSSSSPYHSTPSISSSSIPSLNPHRSHLPPSHHSIPTPLILLYPITQPPPLSSSSIPSLNPHTPLPPFLQPRVLITVDGSATTLSLPLILCLGQKARLPNPLSTVEGICLV</sequence>
<accession>A0AAE1EN42</accession>
<feature type="compositionally biased region" description="Pro residues" evidence="1">
    <location>
        <begin position="68"/>
        <end position="81"/>
    </location>
</feature>
<comment type="caution">
    <text evidence="2">The sequence shown here is derived from an EMBL/GenBank/DDBJ whole genome shotgun (WGS) entry which is preliminary data.</text>
</comment>
<keyword evidence="3" id="KW-1185">Reference proteome</keyword>
<organism evidence="2 3">
    <name type="scientific">Petrolisthes cinctipes</name>
    <name type="common">Flat porcelain crab</name>
    <dbReference type="NCBI Taxonomy" id="88211"/>
    <lineage>
        <taxon>Eukaryota</taxon>
        <taxon>Metazoa</taxon>
        <taxon>Ecdysozoa</taxon>
        <taxon>Arthropoda</taxon>
        <taxon>Crustacea</taxon>
        <taxon>Multicrustacea</taxon>
        <taxon>Malacostraca</taxon>
        <taxon>Eumalacostraca</taxon>
        <taxon>Eucarida</taxon>
        <taxon>Decapoda</taxon>
        <taxon>Pleocyemata</taxon>
        <taxon>Anomura</taxon>
        <taxon>Galatheoidea</taxon>
        <taxon>Porcellanidae</taxon>
        <taxon>Petrolisthes</taxon>
    </lineage>
</organism>
<reference evidence="2" key="1">
    <citation type="submission" date="2023-10" db="EMBL/GenBank/DDBJ databases">
        <title>Genome assemblies of two species of porcelain crab, Petrolisthes cinctipes and Petrolisthes manimaculis (Anomura: Porcellanidae).</title>
        <authorList>
            <person name="Angst P."/>
        </authorList>
    </citation>
    <scope>NUCLEOTIDE SEQUENCE</scope>
    <source>
        <strain evidence="2">PB745_01</strain>
        <tissue evidence="2">Gill</tissue>
    </source>
</reference>
<evidence type="ECO:0000313" key="3">
    <source>
        <dbReference type="Proteomes" id="UP001286313"/>
    </source>
</evidence>
<dbReference type="Proteomes" id="UP001286313">
    <property type="component" value="Unassembled WGS sequence"/>
</dbReference>
<protein>
    <submittedName>
        <fullName evidence="2">Uncharacterized protein</fullName>
    </submittedName>
</protein>
<name>A0AAE1EN42_PETCI</name>
<feature type="compositionally biased region" description="Low complexity" evidence="1">
    <location>
        <begin position="82"/>
        <end position="111"/>
    </location>
</feature>
<proteinExistence type="predicted"/>
<evidence type="ECO:0000256" key="1">
    <source>
        <dbReference type="SAM" id="MobiDB-lite"/>
    </source>
</evidence>
<feature type="compositionally biased region" description="Low complexity" evidence="1">
    <location>
        <begin position="46"/>
        <end position="67"/>
    </location>
</feature>
<feature type="region of interest" description="Disordered" evidence="1">
    <location>
        <begin position="36"/>
        <end position="111"/>
    </location>
</feature>
<dbReference type="AlphaFoldDB" id="A0AAE1EN42"/>
<gene>
    <name evidence="2" type="ORF">Pcinc_035288</name>
</gene>
<evidence type="ECO:0000313" key="2">
    <source>
        <dbReference type="EMBL" id="KAK3858522.1"/>
    </source>
</evidence>